<dbReference type="OrthoDB" id="9795226at2"/>
<evidence type="ECO:0000256" key="2">
    <source>
        <dbReference type="HAMAP-Rule" id="MF_00791"/>
    </source>
</evidence>
<dbReference type="NCBIfam" id="NF003967">
    <property type="entry name" value="PRK05461.1"/>
    <property type="match status" value="1"/>
</dbReference>
<evidence type="ECO:0000256" key="1">
    <source>
        <dbReference type="ARBA" id="ARBA00017693"/>
    </source>
</evidence>
<gene>
    <name evidence="2 4" type="primary">apaG</name>
    <name evidence="4" type="ORF">FNU76_02160</name>
</gene>
<evidence type="ECO:0000259" key="3">
    <source>
        <dbReference type="PROSITE" id="PS51087"/>
    </source>
</evidence>
<protein>
    <recommendedName>
        <fullName evidence="1 2">Protein ApaG</fullName>
    </recommendedName>
</protein>
<name>A0A516SAS6_9NEIS</name>
<dbReference type="RefSeq" id="WP_143856175.1">
    <property type="nucleotide sequence ID" value="NZ_CP041730.1"/>
</dbReference>
<dbReference type="PROSITE" id="PS51087">
    <property type="entry name" value="APAG"/>
    <property type="match status" value="1"/>
</dbReference>
<dbReference type="InterPro" id="IPR023065">
    <property type="entry name" value="Uncharacterised_ApaG"/>
</dbReference>
<proteinExistence type="inferred from homology"/>
<dbReference type="Pfam" id="PF04379">
    <property type="entry name" value="DUF525"/>
    <property type="match status" value="1"/>
</dbReference>
<sequence>MGESRKYDITVTVQTQYLAEQSDEDANRHVFAYHISIVNTGSVAAQLLTRHWIISEADGKTQEVRGQGVVGEQPQLKPGEAFAYTSGVALSSPVGTMHGSYQFRADDGQSFDAPVESFVLSVPRILH</sequence>
<organism evidence="4 5">
    <name type="scientific">Chitinimonas arctica</name>
    <dbReference type="NCBI Taxonomy" id="2594795"/>
    <lineage>
        <taxon>Bacteria</taxon>
        <taxon>Pseudomonadati</taxon>
        <taxon>Pseudomonadota</taxon>
        <taxon>Betaproteobacteria</taxon>
        <taxon>Neisseriales</taxon>
        <taxon>Chitinibacteraceae</taxon>
        <taxon>Chitinimonas</taxon>
    </lineage>
</organism>
<dbReference type="EMBL" id="CP041730">
    <property type="protein sequence ID" value="QDQ25250.1"/>
    <property type="molecule type" value="Genomic_DNA"/>
</dbReference>
<feature type="domain" description="ApaG" evidence="3">
    <location>
        <begin position="3"/>
        <end position="127"/>
    </location>
</feature>
<keyword evidence="5" id="KW-1185">Reference proteome</keyword>
<dbReference type="Proteomes" id="UP000317550">
    <property type="component" value="Chromosome"/>
</dbReference>
<dbReference type="InterPro" id="IPR007474">
    <property type="entry name" value="ApaG_domain"/>
</dbReference>
<dbReference type="PANTHER" id="PTHR14289">
    <property type="entry name" value="F-BOX ONLY PROTEIN 3"/>
    <property type="match status" value="1"/>
</dbReference>
<dbReference type="InterPro" id="IPR036767">
    <property type="entry name" value="ApaG_sf"/>
</dbReference>
<dbReference type="Gene3D" id="2.60.40.1470">
    <property type="entry name" value="ApaG domain"/>
    <property type="match status" value="1"/>
</dbReference>
<accession>A0A516SAS6</accession>
<dbReference type="GO" id="GO:0070987">
    <property type="term" value="P:error-free translesion synthesis"/>
    <property type="evidence" value="ECO:0007669"/>
    <property type="project" value="TreeGrafter"/>
</dbReference>
<reference evidence="5" key="1">
    <citation type="submission" date="2019-07" db="EMBL/GenBank/DDBJ databases">
        <title>Chitinimonas sp. nov., isolated from Ny-Alesund, arctica soil.</title>
        <authorList>
            <person name="Xu Q."/>
            <person name="Peng F."/>
        </authorList>
    </citation>
    <scope>NUCLEOTIDE SEQUENCE [LARGE SCALE GENOMIC DNA]</scope>
    <source>
        <strain evidence="5">R3-44</strain>
    </source>
</reference>
<dbReference type="PANTHER" id="PTHR14289:SF16">
    <property type="entry name" value="POLYMERASE DELTA-INTERACTING PROTEIN 2"/>
    <property type="match status" value="1"/>
</dbReference>
<dbReference type="SUPFAM" id="SSF110069">
    <property type="entry name" value="ApaG-like"/>
    <property type="match status" value="1"/>
</dbReference>
<evidence type="ECO:0000313" key="5">
    <source>
        <dbReference type="Proteomes" id="UP000317550"/>
    </source>
</evidence>
<dbReference type="KEGG" id="cari:FNU76_02160"/>
<dbReference type="HAMAP" id="MF_00791">
    <property type="entry name" value="ApaG"/>
    <property type="match status" value="1"/>
</dbReference>
<evidence type="ECO:0000313" key="4">
    <source>
        <dbReference type="EMBL" id="QDQ25250.1"/>
    </source>
</evidence>
<dbReference type="AlphaFoldDB" id="A0A516SAS6"/>